<proteinExistence type="predicted"/>
<keyword evidence="2" id="KW-1185">Reference proteome</keyword>
<dbReference type="EnsemblMetazoa" id="XM_021050233.1">
    <property type="protein sequence ID" value="XP_020905892.1"/>
    <property type="gene ID" value="LOC110244074"/>
</dbReference>
<dbReference type="Proteomes" id="UP000887567">
    <property type="component" value="Unplaced"/>
</dbReference>
<dbReference type="InterPro" id="IPR051055">
    <property type="entry name" value="PIF1_helicase"/>
</dbReference>
<dbReference type="AlphaFoldDB" id="A0A913XKT3"/>
<dbReference type="KEGG" id="epa:110244074"/>
<dbReference type="PANTHER" id="PTHR47642">
    <property type="entry name" value="ATP-DEPENDENT DNA HELICASE"/>
    <property type="match status" value="1"/>
</dbReference>
<name>A0A913XKT3_EXADI</name>
<evidence type="ECO:0000313" key="2">
    <source>
        <dbReference type="Proteomes" id="UP000887567"/>
    </source>
</evidence>
<evidence type="ECO:0000313" key="1">
    <source>
        <dbReference type="EnsemblMetazoa" id="XP_020905892.1"/>
    </source>
</evidence>
<dbReference type="PANTHER" id="PTHR47642:SF5">
    <property type="entry name" value="ATP-DEPENDENT DNA HELICASE"/>
    <property type="match status" value="1"/>
</dbReference>
<sequence length="184" mass="20692">MRAKDDPPFIEMLNRFRTASQTGQDIKHIQSRSIDPEDQNYPSDAIHIFAENKPVDQHNNNKLHQLSGAMFTLRATDKHPPNVSQADIDRVLSKGRSDTGGLDYVIHVKEGARVMLTSNIDIADRLINGQIGTISKIHLNQNTQKPPVIYIKFDDNKAGNSMITKSTNQFVKNNHVVPVPLNQF</sequence>
<dbReference type="GeneID" id="110244074"/>
<organism evidence="1 2">
    <name type="scientific">Exaiptasia diaphana</name>
    <name type="common">Tropical sea anemone</name>
    <name type="synonym">Aiptasia pulchella</name>
    <dbReference type="NCBI Taxonomy" id="2652724"/>
    <lineage>
        <taxon>Eukaryota</taxon>
        <taxon>Metazoa</taxon>
        <taxon>Cnidaria</taxon>
        <taxon>Anthozoa</taxon>
        <taxon>Hexacorallia</taxon>
        <taxon>Actiniaria</taxon>
        <taxon>Aiptasiidae</taxon>
        <taxon>Exaiptasia</taxon>
    </lineage>
</organism>
<protein>
    <submittedName>
        <fullName evidence="1">Uncharacterized protein</fullName>
    </submittedName>
</protein>
<dbReference type="OrthoDB" id="5981076at2759"/>
<reference evidence="1" key="1">
    <citation type="submission" date="2022-11" db="UniProtKB">
        <authorList>
            <consortium name="EnsemblMetazoa"/>
        </authorList>
    </citation>
    <scope>IDENTIFICATION</scope>
</reference>
<accession>A0A913XKT3</accession>
<dbReference type="RefSeq" id="XP_020905892.1">
    <property type="nucleotide sequence ID" value="XM_021050233.1"/>
</dbReference>